<sequence>MNAPLNDAVRLALENVTLDDKLQRGLQHKYTVDSEAGHGGCGVQRCKQGGAL</sequence>
<protein>
    <submittedName>
        <fullName evidence="1">Uncharacterized protein</fullName>
    </submittedName>
</protein>
<comment type="caution">
    <text evidence="1">The sequence shown here is derived from an EMBL/GenBank/DDBJ whole genome shotgun (WGS) entry which is preliminary data.</text>
</comment>
<proteinExistence type="predicted"/>
<evidence type="ECO:0000313" key="1">
    <source>
        <dbReference type="EMBL" id="MBD7959455.1"/>
    </source>
</evidence>
<keyword evidence="2" id="KW-1185">Reference proteome</keyword>
<dbReference type="EMBL" id="JACSQK010000002">
    <property type="protein sequence ID" value="MBD7959455.1"/>
    <property type="molecule type" value="Genomic_DNA"/>
</dbReference>
<organism evidence="1 2">
    <name type="scientific">Comamonas avium</name>
    <dbReference type="NCBI Taxonomy" id="2762231"/>
    <lineage>
        <taxon>Bacteria</taxon>
        <taxon>Pseudomonadati</taxon>
        <taxon>Pseudomonadota</taxon>
        <taxon>Betaproteobacteria</taxon>
        <taxon>Burkholderiales</taxon>
        <taxon>Comamonadaceae</taxon>
        <taxon>Comamonas</taxon>
    </lineage>
</organism>
<name>A0ABR8S7I5_9BURK</name>
<evidence type="ECO:0000313" key="2">
    <source>
        <dbReference type="Proteomes" id="UP000634919"/>
    </source>
</evidence>
<gene>
    <name evidence="1" type="ORF">H9646_03095</name>
</gene>
<reference evidence="1 2" key="1">
    <citation type="submission" date="2020-08" db="EMBL/GenBank/DDBJ databases">
        <title>A Genomic Blueprint of the Chicken Gut Microbiome.</title>
        <authorList>
            <person name="Gilroy R."/>
            <person name="Ravi A."/>
            <person name="Getino M."/>
            <person name="Pursley I."/>
            <person name="Horton D.L."/>
            <person name="Alikhan N.-F."/>
            <person name="Baker D."/>
            <person name="Gharbi K."/>
            <person name="Hall N."/>
            <person name="Watson M."/>
            <person name="Adriaenssens E.M."/>
            <person name="Foster-Nyarko E."/>
            <person name="Jarju S."/>
            <person name="Secka A."/>
            <person name="Antonio M."/>
            <person name="Oren A."/>
            <person name="Chaudhuri R."/>
            <person name="La Ragione R.M."/>
            <person name="Hildebrand F."/>
            <person name="Pallen M.J."/>
        </authorList>
    </citation>
    <scope>NUCLEOTIDE SEQUENCE [LARGE SCALE GENOMIC DNA]</scope>
    <source>
        <strain evidence="1 2">Sa2CVA6</strain>
    </source>
</reference>
<dbReference type="RefSeq" id="WP_191721880.1">
    <property type="nucleotide sequence ID" value="NZ_JACSQK010000002.1"/>
</dbReference>
<dbReference type="Proteomes" id="UP000634919">
    <property type="component" value="Unassembled WGS sequence"/>
</dbReference>
<accession>A0ABR8S7I5</accession>